<feature type="compositionally biased region" description="Low complexity" evidence="1">
    <location>
        <begin position="106"/>
        <end position="119"/>
    </location>
</feature>
<reference evidence="5" key="2">
    <citation type="submission" date="2022-07" db="EMBL/GenBank/DDBJ databases">
        <authorList>
            <person name="Goncalves M.F.M."/>
            <person name="Hilario S."/>
            <person name="Van De Peer Y."/>
            <person name="Esteves A.C."/>
            <person name="Alves A."/>
        </authorList>
    </citation>
    <scope>NUCLEOTIDE SEQUENCE</scope>
    <source>
        <strain evidence="5">MUM 19.33</strain>
    </source>
</reference>
<proteinExistence type="predicted"/>
<evidence type="ECO:0000259" key="4">
    <source>
        <dbReference type="Pfam" id="PF24866"/>
    </source>
</evidence>
<feature type="domain" description="DUF7732" evidence="4">
    <location>
        <begin position="151"/>
        <end position="280"/>
    </location>
</feature>
<keyword evidence="3" id="KW-0732">Signal</keyword>
<evidence type="ECO:0000256" key="3">
    <source>
        <dbReference type="SAM" id="SignalP"/>
    </source>
</evidence>
<dbReference type="OrthoDB" id="5425547at2759"/>
<organism evidence="5 6">
    <name type="scientific">Emericellopsis cladophorae</name>
    <dbReference type="NCBI Taxonomy" id="2686198"/>
    <lineage>
        <taxon>Eukaryota</taxon>
        <taxon>Fungi</taxon>
        <taxon>Dikarya</taxon>
        <taxon>Ascomycota</taxon>
        <taxon>Pezizomycotina</taxon>
        <taxon>Sordariomycetes</taxon>
        <taxon>Hypocreomycetidae</taxon>
        <taxon>Hypocreales</taxon>
        <taxon>Bionectriaceae</taxon>
        <taxon>Emericellopsis</taxon>
    </lineage>
</organism>
<evidence type="ECO:0000313" key="5">
    <source>
        <dbReference type="EMBL" id="KAI6784620.1"/>
    </source>
</evidence>
<feature type="compositionally biased region" description="Gly residues" evidence="1">
    <location>
        <begin position="64"/>
        <end position="105"/>
    </location>
</feature>
<sequence>MRFDVAFIGSLLLNTVAANAVADLQQSHHQPRHIVRVDGEAAPRAVLPDVESDDSSDLWKRRGGGGGGGRGGGGGSRGGSGSSRGSGSGSSRGGSFPGSGGGGRSGSTRGSSRTGSSGTRGQGTNTQRTSNAGGYSRLGSGPQPRFGGGRYYGGGSTVPYSSGARTPSGLGSRGPLRGSALAFLPAAALLPLGVGLWMYGPYNYHHRYYNSTSEQDEEREIICHCEERMVCMCDDIDDEEFWDDLIGDGDYDKLNKTLVDVRDVNGTTTITVNGTLPNGTTVPGDEDEYEEYLTNTGINLGRSIGMLPAAVAVFGFALFA</sequence>
<feature type="signal peptide" evidence="3">
    <location>
        <begin position="1"/>
        <end position="18"/>
    </location>
</feature>
<feature type="chain" id="PRO_5040250761" description="DUF7732 domain-containing protein" evidence="3">
    <location>
        <begin position="19"/>
        <end position="320"/>
    </location>
</feature>
<dbReference type="GeneID" id="75833143"/>
<keyword evidence="2" id="KW-1133">Transmembrane helix</keyword>
<keyword evidence="2" id="KW-0472">Membrane</keyword>
<dbReference type="Pfam" id="PF24866">
    <property type="entry name" value="DUF7732"/>
    <property type="match status" value="1"/>
</dbReference>
<dbReference type="EMBL" id="JAGIXG020000004">
    <property type="protein sequence ID" value="KAI6784620.1"/>
    <property type="molecule type" value="Genomic_DNA"/>
</dbReference>
<reference evidence="5" key="1">
    <citation type="journal article" date="2021" name="J Fungi (Basel)">
        <title>Genomic and Metabolomic Analyses of the Marine Fungus Emericellopsis cladophorae: Insights into Saltwater Adaptability Mechanisms and Its Biosynthetic Potential.</title>
        <authorList>
            <person name="Goncalves M.F.M."/>
            <person name="Hilario S."/>
            <person name="Van de Peer Y."/>
            <person name="Esteves A.C."/>
            <person name="Alves A."/>
        </authorList>
    </citation>
    <scope>NUCLEOTIDE SEQUENCE</scope>
    <source>
        <strain evidence="5">MUM 19.33</strain>
    </source>
</reference>
<dbReference type="Proteomes" id="UP001055219">
    <property type="component" value="Unassembled WGS sequence"/>
</dbReference>
<dbReference type="InterPro" id="IPR056634">
    <property type="entry name" value="DUF7732"/>
</dbReference>
<comment type="caution">
    <text evidence="5">The sequence shown here is derived from an EMBL/GenBank/DDBJ whole genome shotgun (WGS) entry which is preliminary data.</text>
</comment>
<protein>
    <recommendedName>
        <fullName evidence="4">DUF7732 domain-containing protein</fullName>
    </recommendedName>
</protein>
<dbReference type="AlphaFoldDB" id="A0A9P9Y7X7"/>
<name>A0A9P9Y7X7_9HYPO</name>
<evidence type="ECO:0000313" key="6">
    <source>
        <dbReference type="Proteomes" id="UP001055219"/>
    </source>
</evidence>
<keyword evidence="2" id="KW-0812">Transmembrane</keyword>
<dbReference type="PANTHER" id="PTHR42091:SF1">
    <property type="entry name" value="CONSERVED GLYCINE-RICH PROTEIN (AFU_ORTHOLOGUE AFUA_7G02440)"/>
    <property type="match status" value="1"/>
</dbReference>
<feature type="region of interest" description="Disordered" evidence="1">
    <location>
        <begin position="45"/>
        <end position="153"/>
    </location>
</feature>
<dbReference type="PANTHER" id="PTHR42091">
    <property type="entry name" value="CONSERVED GLYCINE-RICH PROTEIN (AFU_ORTHOLOGUE AFUA_7G02440)"/>
    <property type="match status" value="1"/>
</dbReference>
<feature type="compositionally biased region" description="Polar residues" evidence="1">
    <location>
        <begin position="122"/>
        <end position="133"/>
    </location>
</feature>
<keyword evidence="6" id="KW-1185">Reference proteome</keyword>
<gene>
    <name evidence="5" type="ORF">J7T54_006665</name>
</gene>
<evidence type="ECO:0000256" key="1">
    <source>
        <dbReference type="SAM" id="MobiDB-lite"/>
    </source>
</evidence>
<feature type="transmembrane region" description="Helical" evidence="2">
    <location>
        <begin position="180"/>
        <end position="199"/>
    </location>
</feature>
<evidence type="ECO:0000256" key="2">
    <source>
        <dbReference type="SAM" id="Phobius"/>
    </source>
</evidence>
<dbReference type="RefSeq" id="XP_051365476.1">
    <property type="nucleotide sequence ID" value="XM_051503119.1"/>
</dbReference>
<accession>A0A9P9Y7X7</accession>